<feature type="chain" id="PRO_5039354217" evidence="1">
    <location>
        <begin position="25"/>
        <end position="388"/>
    </location>
</feature>
<name>A0A285L9L4_9NOCA</name>
<dbReference type="InterPro" id="IPR000073">
    <property type="entry name" value="AB_hydrolase_1"/>
</dbReference>
<dbReference type="RefSeq" id="WP_097246082.1">
    <property type="nucleotide sequence ID" value="NZ_JAMTCV010000015.1"/>
</dbReference>
<dbReference type="OrthoDB" id="8871309at2"/>
<dbReference type="Proteomes" id="UP000219565">
    <property type="component" value="Unassembled WGS sequence"/>
</dbReference>
<dbReference type="InterPro" id="IPR002918">
    <property type="entry name" value="Lipase_EstA/Esterase_EstB"/>
</dbReference>
<dbReference type="GO" id="GO:0016298">
    <property type="term" value="F:lipase activity"/>
    <property type="evidence" value="ECO:0007669"/>
    <property type="project" value="TreeGrafter"/>
</dbReference>
<keyword evidence="4" id="KW-1185">Reference proteome</keyword>
<dbReference type="PANTHER" id="PTHR32015">
    <property type="entry name" value="FASTING INDUCED LIPASE"/>
    <property type="match status" value="1"/>
</dbReference>
<feature type="domain" description="AB hydrolase-1" evidence="2">
    <location>
        <begin position="130"/>
        <end position="248"/>
    </location>
</feature>
<feature type="signal peptide" evidence="1">
    <location>
        <begin position="1"/>
        <end position="24"/>
    </location>
</feature>
<evidence type="ECO:0000256" key="1">
    <source>
        <dbReference type="SAM" id="SignalP"/>
    </source>
</evidence>
<reference evidence="3 4" key="1">
    <citation type="submission" date="2017-09" db="EMBL/GenBank/DDBJ databases">
        <authorList>
            <person name="Ehlers B."/>
            <person name="Leendertz F.H."/>
        </authorList>
    </citation>
    <scope>NUCLEOTIDE SEQUENCE [LARGE SCALE GENOMIC DNA]</scope>
    <source>
        <strain evidence="3 4">DSM 45537</strain>
    </source>
</reference>
<dbReference type="AlphaFoldDB" id="A0A285L9L4"/>
<dbReference type="EMBL" id="OBEG01000003">
    <property type="protein sequence ID" value="SNY81638.1"/>
    <property type="molecule type" value="Genomic_DNA"/>
</dbReference>
<evidence type="ECO:0000313" key="3">
    <source>
        <dbReference type="EMBL" id="SNY81638.1"/>
    </source>
</evidence>
<dbReference type="InterPro" id="IPR029058">
    <property type="entry name" value="AB_hydrolase_fold"/>
</dbReference>
<dbReference type="SUPFAM" id="SSF53474">
    <property type="entry name" value="alpha/beta-Hydrolases"/>
    <property type="match status" value="1"/>
</dbReference>
<keyword evidence="1" id="KW-0732">Signal</keyword>
<protein>
    <submittedName>
        <fullName evidence="3">Alpha/beta hydrolase family protein</fullName>
    </submittedName>
</protein>
<accession>A0A285L9L4</accession>
<gene>
    <name evidence="3" type="ORF">SAMN04244553_3240</name>
</gene>
<keyword evidence="3" id="KW-0378">Hydrolase</keyword>
<proteinExistence type="predicted"/>
<dbReference type="GO" id="GO:0016042">
    <property type="term" value="P:lipid catabolic process"/>
    <property type="evidence" value="ECO:0007669"/>
    <property type="project" value="InterPro"/>
</dbReference>
<organism evidence="3 4">
    <name type="scientific">Nocardia amikacinitolerans</name>
    <dbReference type="NCBI Taxonomy" id="756689"/>
    <lineage>
        <taxon>Bacteria</taxon>
        <taxon>Bacillati</taxon>
        <taxon>Actinomycetota</taxon>
        <taxon>Actinomycetes</taxon>
        <taxon>Mycobacteriales</taxon>
        <taxon>Nocardiaceae</taxon>
        <taxon>Nocardia</taxon>
    </lineage>
</organism>
<dbReference type="Pfam" id="PF00561">
    <property type="entry name" value="Abhydrolase_1"/>
    <property type="match status" value="1"/>
</dbReference>
<evidence type="ECO:0000313" key="4">
    <source>
        <dbReference type="Proteomes" id="UP000219565"/>
    </source>
</evidence>
<dbReference type="STRING" id="1379680.GCA_001612615_04896"/>
<evidence type="ECO:0000259" key="2">
    <source>
        <dbReference type="Pfam" id="PF00561"/>
    </source>
</evidence>
<dbReference type="PANTHER" id="PTHR32015:SF1">
    <property type="entry name" value="LIPASE"/>
    <property type="match status" value="1"/>
</dbReference>
<sequence>MFATKQRGIRALACAALIAGLALAQGSAAGVTFADPAVEGSAESAAAQALADAITAGLLPAADGRQPKAIVDTGSGGSGWAKSTASAAVGEGPEMSAALAAFAYGLTNPDAAPPGANRWDCKPSAAHPRPVVLLHGTWLNAYDTFAYMSPRLAKAGYCVFAFNFGRSGLMEGGGIGTVLPGRFGVGPMEESSRQLAGFVEQVRAATGSEKVDIIGHSQGGTVANRYLKFDGGEGKVDKLITFGATHHGTSLMGIAALGRAINNLGVNILGFYEPIVGLSNIQQAVGSAFYATLNANGDTVPGVAYTSVGSRYDEVTNPYDWTFLRPGPDATVDNITLQAGCEQDVSDHLTMMYSPRSTSIALRALDPTVPTELACTFNPWLIGGGGSL</sequence>
<dbReference type="Gene3D" id="3.40.50.1820">
    <property type="entry name" value="alpha/beta hydrolase"/>
    <property type="match status" value="1"/>
</dbReference>